<gene>
    <name evidence="1" type="ORF">SAMN06265376_10564</name>
</gene>
<dbReference type="PROSITE" id="PS51257">
    <property type="entry name" value="PROKAR_LIPOPROTEIN"/>
    <property type="match status" value="1"/>
</dbReference>
<dbReference type="EMBL" id="FZNY01000005">
    <property type="protein sequence ID" value="SNR97763.1"/>
    <property type="molecule type" value="Genomic_DNA"/>
</dbReference>
<keyword evidence="2" id="KW-1185">Reference proteome</keyword>
<dbReference type="Proteomes" id="UP000198379">
    <property type="component" value="Unassembled WGS sequence"/>
</dbReference>
<accession>A0A239AS15</accession>
<dbReference type="RefSeq" id="WP_089372323.1">
    <property type="nucleotide sequence ID" value="NZ_BMEP01000006.1"/>
</dbReference>
<protein>
    <submittedName>
        <fullName evidence="1">Uncharacterized protein</fullName>
    </submittedName>
</protein>
<dbReference type="OrthoDB" id="5382295at2"/>
<organism evidence="1 2">
    <name type="scientific">Dokdonia pacifica</name>
    <dbReference type="NCBI Taxonomy" id="1627892"/>
    <lineage>
        <taxon>Bacteria</taxon>
        <taxon>Pseudomonadati</taxon>
        <taxon>Bacteroidota</taxon>
        <taxon>Flavobacteriia</taxon>
        <taxon>Flavobacteriales</taxon>
        <taxon>Flavobacteriaceae</taxon>
        <taxon>Dokdonia</taxon>
    </lineage>
</organism>
<reference evidence="1 2" key="1">
    <citation type="submission" date="2017-06" db="EMBL/GenBank/DDBJ databases">
        <authorList>
            <person name="Kim H.J."/>
            <person name="Triplett B.A."/>
        </authorList>
    </citation>
    <scope>NUCLEOTIDE SEQUENCE [LARGE SCALE GENOMIC DNA]</scope>
    <source>
        <strain evidence="1 2">DSM 25597</strain>
    </source>
</reference>
<dbReference type="AlphaFoldDB" id="A0A239AS15"/>
<name>A0A239AS15_9FLAO</name>
<proteinExistence type="predicted"/>
<evidence type="ECO:0000313" key="1">
    <source>
        <dbReference type="EMBL" id="SNR97763.1"/>
    </source>
</evidence>
<evidence type="ECO:0000313" key="2">
    <source>
        <dbReference type="Proteomes" id="UP000198379"/>
    </source>
</evidence>
<sequence>MKSILYLVSFLFIISCQKTKTPNFPKGDFDYLIGNWERTNEQEGKETYEIWEQTDKNKYNGIGYTLQNNDTIWKEKMRLTQRDTIWMLEIYNGTEPIVPFTIVKRTPTSFVAHNPSNEFPTHIQYRYFDDTITAIVSSKEMEIPFIFWRVEEE</sequence>